<keyword evidence="8" id="KW-1185">Reference proteome</keyword>
<dbReference type="Gramene" id="MELO3C035247.2.1">
    <property type="protein sequence ID" value="MELO3C035247.2.1"/>
    <property type="gene ID" value="MELO3C035247.2"/>
</dbReference>
<evidence type="ECO:0000256" key="5">
    <source>
        <dbReference type="ARBA" id="ARBA00023136"/>
    </source>
</evidence>
<dbReference type="KEGG" id="cmo:103499030"/>
<keyword evidence="5 6" id="KW-0472">Membrane</keyword>
<evidence type="ECO:0000256" key="2">
    <source>
        <dbReference type="ARBA" id="ARBA00010095"/>
    </source>
</evidence>
<dbReference type="EnsemblPlants" id="MELO3C035247.2.1">
    <property type="protein sequence ID" value="MELO3C035247.2.1"/>
    <property type="gene ID" value="MELO3C035247.2"/>
</dbReference>
<dbReference type="OrthoDB" id="434393at2759"/>
<reference evidence="7" key="1">
    <citation type="submission" date="2023-03" db="UniProtKB">
        <authorList>
            <consortium name="EnsemblPlants"/>
        </authorList>
    </citation>
    <scope>IDENTIFICATION</scope>
</reference>
<dbReference type="PANTHER" id="PTHR12290">
    <property type="entry name" value="CORNICHON-RELATED"/>
    <property type="match status" value="1"/>
</dbReference>
<evidence type="ECO:0000313" key="9">
    <source>
        <dbReference type="RefSeq" id="XP_008460129.1"/>
    </source>
</evidence>
<dbReference type="GO" id="GO:0016192">
    <property type="term" value="P:vesicle-mediated transport"/>
    <property type="evidence" value="ECO:0007669"/>
    <property type="project" value="InterPro"/>
</dbReference>
<feature type="transmembrane region" description="Helical" evidence="6">
    <location>
        <begin position="6"/>
        <end position="29"/>
    </location>
</feature>
<keyword evidence="4 6" id="KW-1133">Transmembrane helix</keyword>
<dbReference type="RefSeq" id="XP_008460129.1">
    <property type="nucleotide sequence ID" value="XM_008461907.2"/>
</dbReference>
<dbReference type="Pfam" id="PF03311">
    <property type="entry name" value="Cornichon"/>
    <property type="match status" value="1"/>
</dbReference>
<comment type="subcellular location">
    <subcellularLocation>
        <location evidence="1">Membrane</location>
        <topology evidence="1">Multi-pass membrane protein</topology>
    </subcellularLocation>
</comment>
<feature type="transmembrane region" description="Helical" evidence="6">
    <location>
        <begin position="69"/>
        <end position="87"/>
    </location>
</feature>
<sequence>MGDLFAWLFNLLLLIFLIVILGYQIICLVDLESDYINLFDSTSRINRVVMLEFITQGVFSFVHLLARHWFMFLVSLPCLYFNVRLYIRKEHLADVTEIYNHIGCEKKQRFLKIIYFLVLLFISLIWTIRRVGALEKNWDS</sequence>
<dbReference type="AlphaFoldDB" id="A0A1S3CD35"/>
<dbReference type="InterPro" id="IPR003377">
    <property type="entry name" value="Cornichon"/>
</dbReference>
<evidence type="ECO:0000256" key="1">
    <source>
        <dbReference type="ARBA" id="ARBA00004141"/>
    </source>
</evidence>
<dbReference type="GeneID" id="103499030"/>
<gene>
    <name evidence="9" type="primary">LOC103499030</name>
    <name evidence="7" type="synonym">103499030</name>
</gene>
<proteinExistence type="inferred from homology"/>
<evidence type="ECO:0000313" key="8">
    <source>
        <dbReference type="Proteomes" id="UP001652600"/>
    </source>
</evidence>
<keyword evidence="3 6" id="KW-0812">Transmembrane</keyword>
<accession>A0A1S3CD35</accession>
<dbReference type="SMR" id="A0A1S3CD35"/>
<dbReference type="SMART" id="SM01398">
    <property type="entry name" value="Cornichon"/>
    <property type="match status" value="1"/>
</dbReference>
<dbReference type="Proteomes" id="UP001652600">
    <property type="component" value="Chromosome 11"/>
</dbReference>
<evidence type="ECO:0000256" key="6">
    <source>
        <dbReference type="SAM" id="Phobius"/>
    </source>
</evidence>
<evidence type="ECO:0000256" key="4">
    <source>
        <dbReference type="ARBA" id="ARBA00022989"/>
    </source>
</evidence>
<name>A0A1S3CD35_CUCME</name>
<reference evidence="9" key="2">
    <citation type="submission" date="2025-04" db="UniProtKB">
        <authorList>
            <consortium name="RefSeq"/>
        </authorList>
    </citation>
    <scope>IDENTIFICATION</scope>
</reference>
<comment type="similarity">
    <text evidence="2">Belongs to the cornichon family.</text>
</comment>
<evidence type="ECO:0000256" key="3">
    <source>
        <dbReference type="ARBA" id="ARBA00022692"/>
    </source>
</evidence>
<dbReference type="GO" id="GO:0016020">
    <property type="term" value="C:membrane"/>
    <property type="evidence" value="ECO:0007669"/>
    <property type="project" value="UniProtKB-SubCell"/>
</dbReference>
<feature type="transmembrane region" description="Helical" evidence="6">
    <location>
        <begin position="110"/>
        <end position="128"/>
    </location>
</feature>
<evidence type="ECO:0000313" key="7">
    <source>
        <dbReference type="EnsemblPlants" id="MELO3C035247.2.1"/>
    </source>
</evidence>
<organism evidence="8 9">
    <name type="scientific">Cucumis melo</name>
    <name type="common">Muskmelon</name>
    <dbReference type="NCBI Taxonomy" id="3656"/>
    <lineage>
        <taxon>Eukaryota</taxon>
        <taxon>Viridiplantae</taxon>
        <taxon>Streptophyta</taxon>
        <taxon>Embryophyta</taxon>
        <taxon>Tracheophyta</taxon>
        <taxon>Spermatophyta</taxon>
        <taxon>Magnoliopsida</taxon>
        <taxon>eudicotyledons</taxon>
        <taxon>Gunneridae</taxon>
        <taxon>Pentapetalae</taxon>
        <taxon>rosids</taxon>
        <taxon>fabids</taxon>
        <taxon>Cucurbitales</taxon>
        <taxon>Cucurbitaceae</taxon>
        <taxon>Benincaseae</taxon>
        <taxon>Cucumis</taxon>
    </lineage>
</organism>
<protein>
    <submittedName>
        <fullName evidence="9">Protein cornichon homolog 4-like isoform X2</fullName>
    </submittedName>
</protein>